<dbReference type="PANTHER" id="PTHR30621:SF0">
    <property type="entry name" value="BIFUNCTIONAL GLUTAMINE SYNTHETASE ADENYLYLTRANSFERASE_ADENYLYL-REMOVING ENZYME"/>
    <property type="match status" value="1"/>
</dbReference>
<proteinExistence type="inferred from homology"/>
<name>A0A255G9Y8_9ACTN</name>
<dbReference type="Pfam" id="PF03710">
    <property type="entry name" value="GlnE"/>
    <property type="match status" value="2"/>
</dbReference>
<accession>A0A255G9Y8</accession>
<dbReference type="Gene3D" id="1.20.120.330">
    <property type="entry name" value="Nucleotidyltransferases domain 2"/>
    <property type="match status" value="2"/>
</dbReference>
<evidence type="ECO:0000313" key="10">
    <source>
        <dbReference type="EMBL" id="OYO12665.1"/>
    </source>
</evidence>
<evidence type="ECO:0000256" key="2">
    <source>
        <dbReference type="ARBA" id="ARBA00022695"/>
    </source>
</evidence>
<dbReference type="Proteomes" id="UP000215896">
    <property type="component" value="Unassembled WGS sequence"/>
</dbReference>
<evidence type="ECO:0000313" key="11">
    <source>
        <dbReference type="Proteomes" id="UP000215896"/>
    </source>
</evidence>
<feature type="domain" description="Glutamate-ammonia ligase adenylyltransferase repeated" evidence="8">
    <location>
        <begin position="603"/>
        <end position="823"/>
    </location>
</feature>
<evidence type="ECO:0000256" key="6">
    <source>
        <dbReference type="ARBA" id="ARBA00023268"/>
    </source>
</evidence>
<dbReference type="InterPro" id="IPR013546">
    <property type="entry name" value="PII_UdlTrfase/GS_AdlTrfase"/>
</dbReference>
<feature type="region of interest" description="Adenylyl removase" evidence="7">
    <location>
        <begin position="1"/>
        <end position="502"/>
    </location>
</feature>
<comment type="cofactor">
    <cofactor evidence="7">
        <name>Mg(2+)</name>
        <dbReference type="ChEBI" id="CHEBI:18420"/>
    </cofactor>
</comment>
<dbReference type="GO" id="GO:0008882">
    <property type="term" value="F:[glutamate-ammonia-ligase] adenylyltransferase activity"/>
    <property type="evidence" value="ECO:0007669"/>
    <property type="project" value="UniProtKB-UniRule"/>
</dbReference>
<reference evidence="10 11" key="1">
    <citation type="submission" date="2017-07" db="EMBL/GenBank/DDBJ databases">
        <title>Draft whole genome sequences of clinical Proprionibacteriaceae strains.</title>
        <authorList>
            <person name="Bernier A.-M."/>
            <person name="Bernard K."/>
            <person name="Domingo M.-C."/>
        </authorList>
    </citation>
    <scope>NUCLEOTIDE SEQUENCE [LARGE SCALE GENOMIC DNA]</scope>
    <source>
        <strain evidence="10 11">NML 030167</strain>
    </source>
</reference>
<dbReference type="GO" id="GO:0000287">
    <property type="term" value="F:magnesium ion binding"/>
    <property type="evidence" value="ECO:0007669"/>
    <property type="project" value="UniProtKB-UniRule"/>
</dbReference>
<protein>
    <recommendedName>
        <fullName evidence="7">Bifunctional glutamine synthetase adenylyltransferase/adenylyl-removing enzyme</fullName>
    </recommendedName>
    <alternativeName>
        <fullName evidence="7">ATP:glutamine synthetase adenylyltransferase</fullName>
    </alternativeName>
    <alternativeName>
        <fullName evidence="7">ATase</fullName>
    </alternativeName>
    <domain>
        <recommendedName>
            <fullName evidence="7">Glutamine synthetase adenylyl-L-tyrosine phosphorylase</fullName>
            <ecNumber evidence="7">2.7.7.89</ecNumber>
        </recommendedName>
        <alternativeName>
            <fullName evidence="7">Adenylyl removase</fullName>
            <shortName evidence="7">AR</shortName>
            <shortName evidence="7">AT-N</shortName>
        </alternativeName>
    </domain>
    <domain>
        <recommendedName>
            <fullName evidence="7">Glutamine synthetase adenylyl transferase</fullName>
            <ecNumber evidence="7">2.7.7.42</ecNumber>
        </recommendedName>
        <alternativeName>
            <fullName evidence="7">Adenylyl transferase</fullName>
            <shortName evidence="7">AT</shortName>
            <shortName evidence="7">AT-C</shortName>
        </alternativeName>
    </domain>
</protein>
<comment type="caution">
    <text evidence="10">The sequence shown here is derived from an EMBL/GenBank/DDBJ whole genome shotgun (WGS) entry which is preliminary data.</text>
</comment>
<keyword evidence="11" id="KW-1185">Reference proteome</keyword>
<dbReference type="InterPro" id="IPR005190">
    <property type="entry name" value="GlnE_rpt_dom"/>
</dbReference>
<dbReference type="GO" id="GO:0000820">
    <property type="term" value="P:regulation of glutamine family amino acid metabolic process"/>
    <property type="evidence" value="ECO:0007669"/>
    <property type="project" value="UniProtKB-UniRule"/>
</dbReference>
<organism evidence="10 11">
    <name type="scientific">Enemella evansiae</name>
    <dbReference type="NCBI Taxonomy" id="2016499"/>
    <lineage>
        <taxon>Bacteria</taxon>
        <taxon>Bacillati</taxon>
        <taxon>Actinomycetota</taxon>
        <taxon>Actinomycetes</taxon>
        <taxon>Propionibacteriales</taxon>
        <taxon>Propionibacteriaceae</taxon>
        <taxon>Enemella</taxon>
    </lineage>
</organism>
<sequence>MPWVRVSSLTGVLARRGFHDAAAAAERLPQWGLATADQDLLVDLAAVSADPDLAVEGLDKLQRARPGVLAELAAERAWAQQVTAVLAASAALQQHLVAHPDQLEVLRPQAVRRSAADLRAALLRAVGADPEAAAPVAADPDPECADPGDPLRLAYRAELLRITARDLLAADGYEAMEDVAAELADLADATIEAALALARQQVGPDAERVRLGIVALGKTGAQELNYVSDVDVLYVAEPAAVPADGTEEGAGEELSSDRAIEVATRLASALTRICSAHTSAGTIWQVDAALRPEGKAGPLVRTLASHTQYYAKWAKNWEFQAMLKARPMAGDLELAGEFVEMVQPKVWRVAEADNFVAETQAMRRRVIANIPKSQTDRELKLGQGGLRDVEFTVQLLQLVHGRTDERLRTRSTLAGLRALVDHGYVGRSDGAEMAEAYRFIRYLEHRSQLFRLRRTHLLPTAEDDLRRIGRPIGLAPDQVTEGWRRRSRRVLTLHRRLFYSPLLEAVAKIPSGEVRLTTDAARDRLAALGYADPRSALGHIQALSRGMSRQAEIQRQLLPAMLGWFAEGPNPDHGLLAFRQVSEALGATPWYLRGLRDEGAMAERLARILSSSRYLVDLLTRNPEILQMLADEAELTPRPLPVLEREMRLVAGRRTDPKEAIDAVRGVRRRELFRIGVGDVLGVTELAEVGQGLSDLASATISAALRIAGRNRPELTMSVIAMGRWGGHELSYSSDADAMFVVSDDSEEARKTAAEIVTDLRALLARPGPEPKLELDVDLRPEGKGGPMVRSLKSYAGYYGRWSSTWESQALVRADRGAGSDDLADELLTLVDPLRWPEGGLSREQLSEIRRLKARMEGERLPRGADPKRHLKLGPGGLSDVEWTVQVLQLQHAAAHPELRTTRTLTALDAARELGLLAAEDADTLAEAWTMASRIRDRIMLVRAKASDSLPNDSRELAAVAELMGYEAGEASHLVADWMRVARHARSVVDRVFWGE</sequence>
<feature type="domain" description="Glutamate-ammonia ligase adenylyltransferase repeated" evidence="8">
    <location>
        <begin position="80"/>
        <end position="338"/>
    </location>
</feature>
<dbReference type="CDD" id="cd05401">
    <property type="entry name" value="NT_GlnE_GlnD_like"/>
    <property type="match status" value="2"/>
</dbReference>
<evidence type="ECO:0000256" key="4">
    <source>
        <dbReference type="ARBA" id="ARBA00022840"/>
    </source>
</evidence>
<dbReference type="EC" id="2.7.7.89" evidence="7"/>
<dbReference type="SUPFAM" id="SSF81593">
    <property type="entry name" value="Nucleotidyltransferase substrate binding subunit/domain"/>
    <property type="match status" value="2"/>
</dbReference>
<dbReference type="EMBL" id="NMVO01000014">
    <property type="protein sequence ID" value="OYO12665.1"/>
    <property type="molecule type" value="Genomic_DNA"/>
</dbReference>
<dbReference type="GO" id="GO:0047388">
    <property type="term" value="F:[glutamine synthetase]-adenylyl-L-tyrosine phosphorylase activity"/>
    <property type="evidence" value="ECO:0007669"/>
    <property type="project" value="UniProtKB-EC"/>
</dbReference>
<dbReference type="NCBIfam" id="NF010707">
    <property type="entry name" value="PRK14109.1"/>
    <property type="match status" value="1"/>
</dbReference>
<keyword evidence="2 7" id="KW-0548">Nucleotidyltransferase</keyword>
<gene>
    <name evidence="7" type="primary">glnE</name>
    <name evidence="10" type="ORF">CGZ94_12175</name>
</gene>
<keyword evidence="3 7" id="KW-0547">Nucleotide-binding</keyword>
<dbReference type="InterPro" id="IPR023057">
    <property type="entry name" value="GlnE"/>
</dbReference>
<feature type="domain" description="PII-uridylyltransferase/Glutamine-synthetase adenylyltransferase" evidence="9">
    <location>
        <begin position="361"/>
        <end position="491"/>
    </location>
</feature>
<dbReference type="SUPFAM" id="SSF81301">
    <property type="entry name" value="Nucleotidyltransferase"/>
    <property type="match status" value="2"/>
</dbReference>
<evidence type="ECO:0000259" key="8">
    <source>
        <dbReference type="Pfam" id="PF03710"/>
    </source>
</evidence>
<comment type="catalytic activity">
    <reaction evidence="7">
        <text>[glutamine synthetase]-L-tyrosine + ATP = [glutamine synthetase]-O(4)-(5'-adenylyl)-L-tyrosine + diphosphate</text>
        <dbReference type="Rhea" id="RHEA:18589"/>
        <dbReference type="Rhea" id="RHEA-COMP:10660"/>
        <dbReference type="Rhea" id="RHEA-COMP:10661"/>
        <dbReference type="ChEBI" id="CHEBI:30616"/>
        <dbReference type="ChEBI" id="CHEBI:33019"/>
        <dbReference type="ChEBI" id="CHEBI:46858"/>
        <dbReference type="ChEBI" id="CHEBI:83624"/>
        <dbReference type="EC" id="2.7.7.42"/>
    </reaction>
</comment>
<dbReference type="EC" id="2.7.7.42" evidence="7"/>
<evidence type="ECO:0000256" key="7">
    <source>
        <dbReference type="HAMAP-Rule" id="MF_00802"/>
    </source>
</evidence>
<dbReference type="GO" id="GO:0005829">
    <property type="term" value="C:cytosol"/>
    <property type="evidence" value="ECO:0007669"/>
    <property type="project" value="TreeGrafter"/>
</dbReference>
<evidence type="ECO:0000259" key="9">
    <source>
        <dbReference type="Pfam" id="PF08335"/>
    </source>
</evidence>
<dbReference type="OrthoDB" id="9759366at2"/>
<feature type="domain" description="PII-uridylyltransferase/Glutamine-synthetase adenylyltransferase" evidence="9">
    <location>
        <begin position="867"/>
        <end position="993"/>
    </location>
</feature>
<keyword evidence="4 7" id="KW-0067">ATP-binding</keyword>
<keyword evidence="5 7" id="KW-0460">Magnesium</keyword>
<feature type="region of interest" description="Adenylyl transferase" evidence="7">
    <location>
        <begin position="510"/>
        <end position="996"/>
    </location>
</feature>
<dbReference type="GO" id="GO:0005524">
    <property type="term" value="F:ATP binding"/>
    <property type="evidence" value="ECO:0007669"/>
    <property type="project" value="UniProtKB-UniRule"/>
</dbReference>
<dbReference type="Gene3D" id="3.30.460.10">
    <property type="entry name" value="Beta Polymerase, domain 2"/>
    <property type="match status" value="2"/>
</dbReference>
<comment type="catalytic activity">
    <reaction evidence="7">
        <text>[glutamine synthetase]-O(4)-(5'-adenylyl)-L-tyrosine + phosphate = [glutamine synthetase]-L-tyrosine + ADP</text>
        <dbReference type="Rhea" id="RHEA:43716"/>
        <dbReference type="Rhea" id="RHEA-COMP:10660"/>
        <dbReference type="Rhea" id="RHEA-COMP:10661"/>
        <dbReference type="ChEBI" id="CHEBI:43474"/>
        <dbReference type="ChEBI" id="CHEBI:46858"/>
        <dbReference type="ChEBI" id="CHEBI:83624"/>
        <dbReference type="ChEBI" id="CHEBI:456216"/>
        <dbReference type="EC" id="2.7.7.89"/>
    </reaction>
</comment>
<dbReference type="PANTHER" id="PTHR30621">
    <property type="entry name" value="GLUTAMINE SYNTHETASE ADENYLYLTRANSFERASE"/>
    <property type="match status" value="1"/>
</dbReference>
<evidence type="ECO:0000256" key="3">
    <source>
        <dbReference type="ARBA" id="ARBA00022741"/>
    </source>
</evidence>
<evidence type="ECO:0000256" key="1">
    <source>
        <dbReference type="ARBA" id="ARBA00022679"/>
    </source>
</evidence>
<dbReference type="HAMAP" id="MF_00802">
    <property type="entry name" value="GlnE"/>
    <property type="match status" value="1"/>
</dbReference>
<keyword evidence="1 7" id="KW-0808">Transferase</keyword>
<comment type="function">
    <text evidence="7">Involved in the regulation of glutamine synthetase GlnA, a key enzyme in the process to assimilate ammonia. When cellular nitrogen levels are high, the C-terminal adenylyl transferase (AT) inactivates GlnA by covalent transfer of an adenylyl group from ATP to specific tyrosine residue of GlnA, thus reducing its activity. Conversely, when nitrogen levels are low, the N-terminal adenylyl removase (AR) activates GlnA by removing the adenylyl group by phosphorolysis, increasing its activity. The regulatory region of GlnE binds the signal transduction protein PII (GlnB) which indicates the nitrogen status of the cell.</text>
</comment>
<dbReference type="RefSeq" id="WP_094405796.1">
    <property type="nucleotide sequence ID" value="NZ_NMVO01000014.1"/>
</dbReference>
<evidence type="ECO:0000256" key="5">
    <source>
        <dbReference type="ARBA" id="ARBA00022842"/>
    </source>
</evidence>
<dbReference type="InterPro" id="IPR043519">
    <property type="entry name" value="NT_sf"/>
</dbReference>
<comment type="similarity">
    <text evidence="7">Belongs to the GlnE family.</text>
</comment>
<keyword evidence="6 7" id="KW-0511">Multifunctional enzyme</keyword>
<dbReference type="AlphaFoldDB" id="A0A255G9Y8"/>
<dbReference type="Pfam" id="PF08335">
    <property type="entry name" value="GlnD_UR_UTase"/>
    <property type="match status" value="2"/>
</dbReference>